<evidence type="ECO:0000256" key="2">
    <source>
        <dbReference type="ARBA" id="ARBA00023125"/>
    </source>
</evidence>
<dbReference type="PANTHER" id="PTHR48111">
    <property type="entry name" value="REGULATOR OF RPOS"/>
    <property type="match status" value="1"/>
</dbReference>
<dbReference type="SMART" id="SM00862">
    <property type="entry name" value="Trans_reg_C"/>
    <property type="match status" value="1"/>
</dbReference>
<dbReference type="PANTHER" id="PTHR48111:SF73">
    <property type="entry name" value="ALKALINE PHOSPHATASE SYNTHESIS TRANSCRIPTIONAL REGULATORY PROTEIN PHOP"/>
    <property type="match status" value="1"/>
</dbReference>
<dbReference type="CDD" id="cd17574">
    <property type="entry name" value="REC_OmpR"/>
    <property type="match status" value="1"/>
</dbReference>
<dbReference type="Gene3D" id="1.10.10.10">
    <property type="entry name" value="Winged helix-like DNA-binding domain superfamily/Winged helix DNA-binding domain"/>
    <property type="match status" value="1"/>
</dbReference>
<evidence type="ECO:0000256" key="4">
    <source>
        <dbReference type="PROSITE-ProRule" id="PRU00169"/>
    </source>
</evidence>
<accession>A0A7G9S025</accession>
<protein>
    <submittedName>
        <fullName evidence="8">Response regulator transcription factor</fullName>
    </submittedName>
</protein>
<keyword evidence="1" id="KW-0805">Transcription regulation</keyword>
<evidence type="ECO:0000256" key="5">
    <source>
        <dbReference type="PROSITE-ProRule" id="PRU01091"/>
    </source>
</evidence>
<dbReference type="Proteomes" id="UP000515928">
    <property type="component" value="Chromosome"/>
</dbReference>
<dbReference type="InterPro" id="IPR001867">
    <property type="entry name" value="OmpR/PhoB-type_DNA-bd"/>
</dbReference>
<dbReference type="PROSITE" id="PS50110">
    <property type="entry name" value="RESPONSE_REGULATORY"/>
    <property type="match status" value="1"/>
</dbReference>
<reference evidence="8 9" key="1">
    <citation type="submission" date="2020-08" db="EMBL/GenBank/DDBJ databases">
        <title>Genome sequence of Erysipelothrix inopinata DSM 15511T.</title>
        <authorList>
            <person name="Hyun D.-W."/>
            <person name="Bae J.-W."/>
        </authorList>
    </citation>
    <scope>NUCLEOTIDE SEQUENCE [LARGE SCALE GENOMIC DNA]</scope>
    <source>
        <strain evidence="8 9">DSM 15511</strain>
    </source>
</reference>
<evidence type="ECO:0000259" key="6">
    <source>
        <dbReference type="PROSITE" id="PS50110"/>
    </source>
</evidence>
<dbReference type="GO" id="GO:0000156">
    <property type="term" value="F:phosphorelay response regulator activity"/>
    <property type="evidence" value="ECO:0007669"/>
    <property type="project" value="TreeGrafter"/>
</dbReference>
<dbReference type="GO" id="GO:0006355">
    <property type="term" value="P:regulation of DNA-templated transcription"/>
    <property type="evidence" value="ECO:0007669"/>
    <property type="project" value="InterPro"/>
</dbReference>
<gene>
    <name evidence="8" type="ORF">H9L01_02200</name>
</gene>
<organism evidence="8 9">
    <name type="scientific">Erysipelothrix inopinata</name>
    <dbReference type="NCBI Taxonomy" id="225084"/>
    <lineage>
        <taxon>Bacteria</taxon>
        <taxon>Bacillati</taxon>
        <taxon>Bacillota</taxon>
        <taxon>Erysipelotrichia</taxon>
        <taxon>Erysipelotrichales</taxon>
        <taxon>Erysipelotrichaceae</taxon>
        <taxon>Erysipelothrix</taxon>
    </lineage>
</organism>
<keyword evidence="2 5" id="KW-0238">DNA-binding</keyword>
<dbReference type="CDD" id="cd00383">
    <property type="entry name" value="trans_reg_C"/>
    <property type="match status" value="1"/>
</dbReference>
<keyword evidence="4" id="KW-0597">Phosphoprotein</keyword>
<dbReference type="InterPro" id="IPR011006">
    <property type="entry name" value="CheY-like_superfamily"/>
</dbReference>
<feature type="domain" description="OmpR/PhoB-type" evidence="7">
    <location>
        <begin position="119"/>
        <end position="214"/>
    </location>
</feature>
<dbReference type="InterPro" id="IPR001789">
    <property type="entry name" value="Sig_transdc_resp-reg_receiver"/>
</dbReference>
<dbReference type="PROSITE" id="PS51755">
    <property type="entry name" value="OMPR_PHOB"/>
    <property type="match status" value="1"/>
</dbReference>
<dbReference type="EMBL" id="CP060715">
    <property type="protein sequence ID" value="QNN61200.1"/>
    <property type="molecule type" value="Genomic_DNA"/>
</dbReference>
<evidence type="ECO:0000256" key="3">
    <source>
        <dbReference type="ARBA" id="ARBA00023163"/>
    </source>
</evidence>
<dbReference type="AlphaFoldDB" id="A0A7G9S025"/>
<keyword evidence="3" id="KW-0804">Transcription</keyword>
<dbReference type="GO" id="GO:0032993">
    <property type="term" value="C:protein-DNA complex"/>
    <property type="evidence" value="ECO:0007669"/>
    <property type="project" value="TreeGrafter"/>
</dbReference>
<feature type="DNA-binding region" description="OmpR/PhoB-type" evidence="5">
    <location>
        <begin position="119"/>
        <end position="214"/>
    </location>
</feature>
<keyword evidence="9" id="KW-1185">Reference proteome</keyword>
<evidence type="ECO:0000313" key="8">
    <source>
        <dbReference type="EMBL" id="QNN61200.1"/>
    </source>
</evidence>
<feature type="modified residue" description="4-aspartylphosphate" evidence="4">
    <location>
        <position position="50"/>
    </location>
</feature>
<evidence type="ECO:0000259" key="7">
    <source>
        <dbReference type="PROSITE" id="PS51755"/>
    </source>
</evidence>
<dbReference type="GO" id="GO:0000976">
    <property type="term" value="F:transcription cis-regulatory region binding"/>
    <property type="evidence" value="ECO:0007669"/>
    <property type="project" value="TreeGrafter"/>
</dbReference>
<dbReference type="Pfam" id="PF00072">
    <property type="entry name" value="Response_reg"/>
    <property type="match status" value="1"/>
</dbReference>
<dbReference type="InterPro" id="IPR036388">
    <property type="entry name" value="WH-like_DNA-bd_sf"/>
</dbReference>
<dbReference type="Gene3D" id="3.40.50.2300">
    <property type="match status" value="1"/>
</dbReference>
<name>A0A7G9S025_9FIRM</name>
<dbReference type="KEGG" id="eio:H9L01_02200"/>
<dbReference type="GO" id="GO:0005829">
    <property type="term" value="C:cytosol"/>
    <property type="evidence" value="ECO:0007669"/>
    <property type="project" value="TreeGrafter"/>
</dbReference>
<sequence>MKIFLVEDDTAIVFGLRKFMELNGWEVIASLTYHDALLNFSHDIDLCIVDIELPDGNGLDFCRHIKSNSNIPVIFLTAKSHERTVIEAFDLGADDYITKPFRLDELKRRILAVTRRTHTGIYHHQNITLNIHTATAHLDHDPINLSTQEYRLLLYLLKHQNTLLTRQELNHVIWQTDDYITDNALSVIIRRLKEKCDNKLRIETVHGKGYIVIS</sequence>
<dbReference type="SMART" id="SM00448">
    <property type="entry name" value="REC"/>
    <property type="match status" value="1"/>
</dbReference>
<proteinExistence type="predicted"/>
<feature type="domain" description="Response regulatory" evidence="6">
    <location>
        <begin position="2"/>
        <end position="114"/>
    </location>
</feature>
<dbReference type="SUPFAM" id="SSF52172">
    <property type="entry name" value="CheY-like"/>
    <property type="match status" value="1"/>
</dbReference>
<dbReference type="InterPro" id="IPR039420">
    <property type="entry name" value="WalR-like"/>
</dbReference>
<dbReference type="RefSeq" id="WP_187534402.1">
    <property type="nucleotide sequence ID" value="NZ_CBCSHU010000001.1"/>
</dbReference>
<evidence type="ECO:0000256" key="1">
    <source>
        <dbReference type="ARBA" id="ARBA00023015"/>
    </source>
</evidence>
<evidence type="ECO:0000313" key="9">
    <source>
        <dbReference type="Proteomes" id="UP000515928"/>
    </source>
</evidence>
<dbReference type="Pfam" id="PF00486">
    <property type="entry name" value="Trans_reg_C"/>
    <property type="match status" value="1"/>
</dbReference>